<evidence type="ECO:0000313" key="1">
    <source>
        <dbReference type="EMBL" id="CAI2173083.1"/>
    </source>
</evidence>
<proteinExistence type="predicted"/>
<name>A0A9W4SLT3_9GLOM</name>
<dbReference type="Proteomes" id="UP001153678">
    <property type="component" value="Unassembled WGS sequence"/>
</dbReference>
<comment type="caution">
    <text evidence="1">The sequence shown here is derived from an EMBL/GenBank/DDBJ whole genome shotgun (WGS) entry which is preliminary data.</text>
</comment>
<evidence type="ECO:0000313" key="2">
    <source>
        <dbReference type="Proteomes" id="UP001153678"/>
    </source>
</evidence>
<dbReference type="OrthoDB" id="2443892at2759"/>
<reference evidence="1" key="1">
    <citation type="submission" date="2022-08" db="EMBL/GenBank/DDBJ databases">
        <authorList>
            <person name="Kallberg Y."/>
            <person name="Tangrot J."/>
            <person name="Rosling A."/>
        </authorList>
    </citation>
    <scope>NUCLEOTIDE SEQUENCE</scope>
    <source>
        <strain evidence="1">Wild A</strain>
    </source>
</reference>
<dbReference type="AlphaFoldDB" id="A0A9W4SLT3"/>
<organism evidence="1 2">
    <name type="scientific">Funneliformis geosporum</name>
    <dbReference type="NCBI Taxonomy" id="1117311"/>
    <lineage>
        <taxon>Eukaryota</taxon>
        <taxon>Fungi</taxon>
        <taxon>Fungi incertae sedis</taxon>
        <taxon>Mucoromycota</taxon>
        <taxon>Glomeromycotina</taxon>
        <taxon>Glomeromycetes</taxon>
        <taxon>Glomerales</taxon>
        <taxon>Glomeraceae</taxon>
        <taxon>Funneliformis</taxon>
    </lineage>
</organism>
<accession>A0A9W4SLT3</accession>
<protein>
    <submittedName>
        <fullName evidence="1">5487_t:CDS:1</fullName>
    </submittedName>
</protein>
<sequence length="127" mass="15164">MIRYWSSTFFKKDQDSNTEYVLPNSAWAKFLHTIKLCFEQNINTLELTQIGQLFCDFVTHYEREYLQNNPSRLLAILISYHYLLHISASIRNTGPAWATKQYLMKRLCEILLPLMRSKQHLYTNLQK</sequence>
<keyword evidence="2" id="KW-1185">Reference proteome</keyword>
<gene>
    <name evidence="1" type="ORF">FWILDA_LOCUS5906</name>
</gene>
<dbReference type="EMBL" id="CAMKVN010001016">
    <property type="protein sequence ID" value="CAI2173083.1"/>
    <property type="molecule type" value="Genomic_DNA"/>
</dbReference>